<dbReference type="Pfam" id="PF00011">
    <property type="entry name" value="HSP20"/>
    <property type="match status" value="1"/>
</dbReference>
<evidence type="ECO:0000259" key="2">
    <source>
        <dbReference type="PROSITE" id="PS01031"/>
    </source>
</evidence>
<evidence type="ECO:0000313" key="3">
    <source>
        <dbReference type="EMBL" id="SUZ86931.1"/>
    </source>
</evidence>
<dbReference type="SUPFAM" id="SSF49764">
    <property type="entry name" value="HSP20-like chaperones"/>
    <property type="match status" value="1"/>
</dbReference>
<sequence>MALVRYTPRSTFVPWPELDLFSNRLSRVFGNAWDEPDLAGNWIPAVNVEESADELLLTAELPGMREEDVNVNIENNILTIRGEKREAREEADEESRRHVSERRHGSFHRRFTLPWSVDADAIRADFEGGVLTVRLPKAPGAKSRTIEIAAKTK</sequence>
<dbReference type="CDD" id="cd06464">
    <property type="entry name" value="ACD_sHsps-like"/>
    <property type="match status" value="1"/>
</dbReference>
<dbReference type="PROSITE" id="PS01031">
    <property type="entry name" value="SHSP"/>
    <property type="match status" value="1"/>
</dbReference>
<name>A0A381R593_9ZZZZ</name>
<dbReference type="Gene3D" id="2.60.40.790">
    <property type="match status" value="1"/>
</dbReference>
<feature type="domain" description="SHSP" evidence="2">
    <location>
        <begin position="37"/>
        <end position="151"/>
    </location>
</feature>
<gene>
    <name evidence="3" type="ORF">METZ01_LOCUS39785</name>
</gene>
<reference evidence="3" key="1">
    <citation type="submission" date="2018-05" db="EMBL/GenBank/DDBJ databases">
        <authorList>
            <person name="Lanie J.A."/>
            <person name="Ng W.-L."/>
            <person name="Kazmierczak K.M."/>
            <person name="Andrzejewski T.M."/>
            <person name="Davidsen T.M."/>
            <person name="Wayne K.J."/>
            <person name="Tettelin H."/>
            <person name="Glass J.I."/>
            <person name="Rusch D."/>
            <person name="Podicherti R."/>
            <person name="Tsui H.-C.T."/>
            <person name="Winkler M.E."/>
        </authorList>
    </citation>
    <scope>NUCLEOTIDE SEQUENCE</scope>
</reference>
<accession>A0A381R593</accession>
<feature type="region of interest" description="Disordered" evidence="1">
    <location>
        <begin position="84"/>
        <end position="104"/>
    </location>
</feature>
<dbReference type="AlphaFoldDB" id="A0A381R593"/>
<dbReference type="InterPro" id="IPR002068">
    <property type="entry name" value="A-crystallin/Hsp20_dom"/>
</dbReference>
<dbReference type="InterPro" id="IPR008978">
    <property type="entry name" value="HSP20-like_chaperone"/>
</dbReference>
<dbReference type="InterPro" id="IPR031107">
    <property type="entry name" value="Small_HSP"/>
</dbReference>
<dbReference type="EMBL" id="UINC01001705">
    <property type="protein sequence ID" value="SUZ86931.1"/>
    <property type="molecule type" value="Genomic_DNA"/>
</dbReference>
<evidence type="ECO:0000256" key="1">
    <source>
        <dbReference type="SAM" id="MobiDB-lite"/>
    </source>
</evidence>
<organism evidence="3">
    <name type="scientific">marine metagenome</name>
    <dbReference type="NCBI Taxonomy" id="408172"/>
    <lineage>
        <taxon>unclassified sequences</taxon>
        <taxon>metagenomes</taxon>
        <taxon>ecological metagenomes</taxon>
    </lineage>
</organism>
<proteinExistence type="predicted"/>
<dbReference type="PANTHER" id="PTHR11527">
    <property type="entry name" value="HEAT-SHOCK PROTEIN 20 FAMILY MEMBER"/>
    <property type="match status" value="1"/>
</dbReference>
<protein>
    <recommendedName>
        <fullName evidence="2">SHSP domain-containing protein</fullName>
    </recommendedName>
</protein>